<gene>
    <name evidence="6" type="primary">WBGene00280063</name>
</gene>
<reference evidence="6" key="2">
    <citation type="submission" date="2022-06" db="UniProtKB">
        <authorList>
            <consortium name="EnsemblMetazoa"/>
        </authorList>
    </citation>
    <scope>IDENTIFICATION</scope>
    <source>
        <strain evidence="6">PS312</strain>
    </source>
</reference>
<evidence type="ECO:0000256" key="2">
    <source>
        <dbReference type="ARBA" id="ARBA00022723"/>
    </source>
</evidence>
<keyword evidence="2" id="KW-0479">Metal-binding</keyword>
<accession>A0A8R1UW24</accession>
<dbReference type="InterPro" id="IPR052035">
    <property type="entry name" value="ZnF_BED_domain_contain"/>
</dbReference>
<sequence length="179" mass="20572">MLRVKGRVGLGPAKPDRSFGSGRGNTTALWRHLTRFHPNLHADAKEKSKEEQNFLKLVAEWVVCINQSFSIVENPSFLKMMGYSSKYKTLTKYTLTKKILPELEKETKDKIKLILKDQRPSLTADVWESEYAHEDTFTSLKAAKKYLHIPELNPRLLNDTCKTQPLRHSGACVLYLRVI</sequence>
<keyword evidence="3" id="KW-0863">Zinc-finger</keyword>
<dbReference type="AlphaFoldDB" id="A0A2A6CML3"/>
<dbReference type="OrthoDB" id="2435679at2759"/>
<evidence type="ECO:0000256" key="1">
    <source>
        <dbReference type="ARBA" id="ARBA00004123"/>
    </source>
</evidence>
<dbReference type="Proteomes" id="UP000005239">
    <property type="component" value="Unassembled WGS sequence"/>
</dbReference>
<dbReference type="PANTHER" id="PTHR46481:SF10">
    <property type="entry name" value="ZINC FINGER BED DOMAIN-CONTAINING PROTEIN 39"/>
    <property type="match status" value="1"/>
</dbReference>
<evidence type="ECO:0000256" key="5">
    <source>
        <dbReference type="ARBA" id="ARBA00023242"/>
    </source>
</evidence>
<comment type="subcellular location">
    <subcellularLocation>
        <location evidence="1">Nucleus</location>
    </subcellularLocation>
</comment>
<evidence type="ECO:0000256" key="3">
    <source>
        <dbReference type="ARBA" id="ARBA00022771"/>
    </source>
</evidence>
<reference evidence="7" key="1">
    <citation type="journal article" date="2008" name="Nat. Genet.">
        <title>The Pristionchus pacificus genome provides a unique perspective on nematode lifestyle and parasitism.</title>
        <authorList>
            <person name="Dieterich C."/>
            <person name="Clifton S.W."/>
            <person name="Schuster L.N."/>
            <person name="Chinwalla A."/>
            <person name="Delehaunty K."/>
            <person name="Dinkelacker I."/>
            <person name="Fulton L."/>
            <person name="Fulton R."/>
            <person name="Godfrey J."/>
            <person name="Minx P."/>
            <person name="Mitreva M."/>
            <person name="Roeseler W."/>
            <person name="Tian H."/>
            <person name="Witte H."/>
            <person name="Yang S.P."/>
            <person name="Wilson R.K."/>
            <person name="Sommer R.J."/>
        </authorList>
    </citation>
    <scope>NUCLEOTIDE SEQUENCE [LARGE SCALE GENOMIC DNA]</scope>
    <source>
        <strain evidence="7">PS312</strain>
    </source>
</reference>
<keyword evidence="4" id="KW-0862">Zinc</keyword>
<evidence type="ECO:0000313" key="6">
    <source>
        <dbReference type="EnsemblMetazoa" id="PPA41694.1"/>
    </source>
</evidence>
<evidence type="ECO:0000256" key="4">
    <source>
        <dbReference type="ARBA" id="ARBA00022833"/>
    </source>
</evidence>
<dbReference type="GO" id="GO:0005634">
    <property type="term" value="C:nucleus"/>
    <property type="evidence" value="ECO:0007669"/>
    <property type="project" value="UniProtKB-SubCell"/>
</dbReference>
<protein>
    <submittedName>
        <fullName evidence="6">Uncharacterized protein</fullName>
    </submittedName>
</protein>
<name>A0A2A6CML3_PRIPA</name>
<dbReference type="PANTHER" id="PTHR46481">
    <property type="entry name" value="ZINC FINGER BED DOMAIN-CONTAINING PROTEIN 4"/>
    <property type="match status" value="1"/>
</dbReference>
<organism evidence="6 7">
    <name type="scientific">Pristionchus pacificus</name>
    <name type="common">Parasitic nematode worm</name>
    <dbReference type="NCBI Taxonomy" id="54126"/>
    <lineage>
        <taxon>Eukaryota</taxon>
        <taxon>Metazoa</taxon>
        <taxon>Ecdysozoa</taxon>
        <taxon>Nematoda</taxon>
        <taxon>Chromadorea</taxon>
        <taxon>Rhabditida</taxon>
        <taxon>Rhabditina</taxon>
        <taxon>Diplogasteromorpha</taxon>
        <taxon>Diplogasteroidea</taxon>
        <taxon>Neodiplogasteridae</taxon>
        <taxon>Pristionchus</taxon>
    </lineage>
</organism>
<keyword evidence="7" id="KW-1185">Reference proteome</keyword>
<dbReference type="GO" id="GO:0008270">
    <property type="term" value="F:zinc ion binding"/>
    <property type="evidence" value="ECO:0007669"/>
    <property type="project" value="UniProtKB-KW"/>
</dbReference>
<keyword evidence="5" id="KW-0539">Nucleus</keyword>
<evidence type="ECO:0000313" key="7">
    <source>
        <dbReference type="Proteomes" id="UP000005239"/>
    </source>
</evidence>
<dbReference type="EnsemblMetazoa" id="PPA41694.1">
    <property type="protein sequence ID" value="PPA41694.1"/>
    <property type="gene ID" value="WBGene00280063"/>
</dbReference>
<proteinExistence type="predicted"/>
<accession>A0A2A6CML3</accession>